<evidence type="ECO:0000256" key="9">
    <source>
        <dbReference type="ARBA" id="ARBA00023136"/>
    </source>
</evidence>
<evidence type="ECO:0000256" key="1">
    <source>
        <dbReference type="ARBA" id="ARBA00004651"/>
    </source>
</evidence>
<keyword evidence="8 15" id="KW-1133">Transmembrane helix</keyword>
<evidence type="ECO:0000256" key="11">
    <source>
        <dbReference type="ARBA" id="ARBA00033020"/>
    </source>
</evidence>
<sequence>MLTKSMRREAMAEFLGTFVFMTFSDGAVAQWLLSAGSRGSALSIHISQGIGVMMGVYISGGVSGGHINPAVTVAQAFRGRLPWKKVPFYLAGQYGGSFLASLLLYLVYNDALYHYDGGVRSTIGPTSTAGIWATYPQTFLSVTNSIVDQIFGAAVLLICVSALSDKRNMNPSSGLIPVCTGLLVFVINTTFCFNCGCANNPARDLSPRLFTAMAGWGSQPFSYNRYSYFWVPVLGPHIGAVLGTLVYDLCIGFHWPDDNEKVNVDQPVWIPRTFHKFKQKQYCKNKSEEFDHLLETSV</sequence>
<dbReference type="PANTHER" id="PTHR43829">
    <property type="entry name" value="AQUAPORIN OR AQUAGLYCEROPORIN RELATED"/>
    <property type="match status" value="1"/>
</dbReference>
<evidence type="ECO:0000256" key="5">
    <source>
        <dbReference type="ARBA" id="ARBA00022475"/>
    </source>
</evidence>
<evidence type="ECO:0000313" key="17">
    <source>
        <dbReference type="Proteomes" id="UP000242188"/>
    </source>
</evidence>
<reference evidence="16 17" key="1">
    <citation type="journal article" date="2017" name="Nat. Ecol. Evol.">
        <title>Scallop genome provides insights into evolution of bilaterian karyotype and development.</title>
        <authorList>
            <person name="Wang S."/>
            <person name="Zhang J."/>
            <person name="Jiao W."/>
            <person name="Li J."/>
            <person name="Xun X."/>
            <person name="Sun Y."/>
            <person name="Guo X."/>
            <person name="Huan P."/>
            <person name="Dong B."/>
            <person name="Zhang L."/>
            <person name="Hu X."/>
            <person name="Sun X."/>
            <person name="Wang J."/>
            <person name="Zhao C."/>
            <person name="Wang Y."/>
            <person name="Wang D."/>
            <person name="Huang X."/>
            <person name="Wang R."/>
            <person name="Lv J."/>
            <person name="Li Y."/>
            <person name="Zhang Z."/>
            <person name="Liu B."/>
            <person name="Lu W."/>
            <person name="Hui Y."/>
            <person name="Liang J."/>
            <person name="Zhou Z."/>
            <person name="Hou R."/>
            <person name="Li X."/>
            <person name="Liu Y."/>
            <person name="Li H."/>
            <person name="Ning X."/>
            <person name="Lin Y."/>
            <person name="Zhao L."/>
            <person name="Xing Q."/>
            <person name="Dou J."/>
            <person name="Li Y."/>
            <person name="Mao J."/>
            <person name="Guo H."/>
            <person name="Dou H."/>
            <person name="Li T."/>
            <person name="Mu C."/>
            <person name="Jiang W."/>
            <person name="Fu Q."/>
            <person name="Fu X."/>
            <person name="Miao Y."/>
            <person name="Liu J."/>
            <person name="Yu Q."/>
            <person name="Li R."/>
            <person name="Liao H."/>
            <person name="Li X."/>
            <person name="Kong Y."/>
            <person name="Jiang Z."/>
            <person name="Chourrout D."/>
            <person name="Li R."/>
            <person name="Bao Z."/>
        </authorList>
    </citation>
    <scope>NUCLEOTIDE SEQUENCE [LARGE SCALE GENOMIC DNA]</scope>
    <source>
        <strain evidence="16 17">PY_sf001</strain>
    </source>
</reference>
<comment type="similarity">
    <text evidence="2 14">Belongs to the MIP/aquaporin (TC 1.A.8) family.</text>
</comment>
<dbReference type="AlphaFoldDB" id="A0A210QFK0"/>
<feature type="transmembrane region" description="Helical" evidence="15">
    <location>
        <begin position="146"/>
        <end position="163"/>
    </location>
</feature>
<evidence type="ECO:0000256" key="8">
    <source>
        <dbReference type="ARBA" id="ARBA00022989"/>
    </source>
</evidence>
<evidence type="ECO:0000256" key="6">
    <source>
        <dbReference type="ARBA" id="ARBA00022692"/>
    </source>
</evidence>
<dbReference type="GO" id="GO:0015254">
    <property type="term" value="F:glycerol channel activity"/>
    <property type="evidence" value="ECO:0007669"/>
    <property type="project" value="TreeGrafter"/>
</dbReference>
<dbReference type="STRING" id="6573.A0A210QFK0"/>
<evidence type="ECO:0000256" key="7">
    <source>
        <dbReference type="ARBA" id="ARBA00022737"/>
    </source>
</evidence>
<comment type="subcellular location">
    <subcellularLocation>
        <location evidence="1">Cell membrane</location>
        <topology evidence="1">Multi-pass membrane protein</topology>
    </subcellularLocation>
</comment>
<organism evidence="16 17">
    <name type="scientific">Mizuhopecten yessoensis</name>
    <name type="common">Japanese scallop</name>
    <name type="synonym">Patinopecten yessoensis</name>
    <dbReference type="NCBI Taxonomy" id="6573"/>
    <lineage>
        <taxon>Eukaryota</taxon>
        <taxon>Metazoa</taxon>
        <taxon>Spiralia</taxon>
        <taxon>Lophotrochozoa</taxon>
        <taxon>Mollusca</taxon>
        <taxon>Bivalvia</taxon>
        <taxon>Autobranchia</taxon>
        <taxon>Pteriomorphia</taxon>
        <taxon>Pectinida</taxon>
        <taxon>Pectinoidea</taxon>
        <taxon>Pectinidae</taxon>
        <taxon>Mizuhopecten</taxon>
    </lineage>
</organism>
<comment type="function">
    <text evidence="12">Aquaglyceroporins form homotetrameric transmembrane channels, with each monomer independently mediating glycerol and water transport across the plasma membrane along their osmotic gradient. Could also be permeable to urea. Also participates in cell permeability to H2O2 and H2O2-mediated signaling. In skin, transports glycerol to the epidermis and stratum corneum, where it maintains hydration, elasticity, and supports lipid biosynthesis for barrier repair. In kidney, contributes to the reabsorption of water, helping the body maintain proper fluid balance.</text>
</comment>
<protein>
    <recommendedName>
        <fullName evidence="3">Aquaporin-3</fullName>
    </recommendedName>
    <alternativeName>
        <fullName evidence="11">Aquaglyceroporin-3</fullName>
    </alternativeName>
</protein>
<keyword evidence="7" id="KW-0677">Repeat</keyword>
<keyword evidence="9 15" id="KW-0472">Membrane</keyword>
<dbReference type="PROSITE" id="PS00221">
    <property type="entry name" value="MIP"/>
    <property type="match status" value="1"/>
</dbReference>
<dbReference type="GO" id="GO:0015250">
    <property type="term" value="F:water channel activity"/>
    <property type="evidence" value="ECO:0007669"/>
    <property type="project" value="TreeGrafter"/>
</dbReference>
<dbReference type="NCBIfam" id="TIGR00861">
    <property type="entry name" value="MIP"/>
    <property type="match status" value="1"/>
</dbReference>
<accession>A0A210QFK0</accession>
<keyword evidence="4 14" id="KW-0813">Transport</keyword>
<keyword evidence="6 14" id="KW-0812">Transmembrane</keyword>
<dbReference type="InterPro" id="IPR000425">
    <property type="entry name" value="MIP"/>
</dbReference>
<dbReference type="PRINTS" id="PR00783">
    <property type="entry name" value="MINTRINSICP"/>
</dbReference>
<dbReference type="InterPro" id="IPR023271">
    <property type="entry name" value="Aquaporin-like"/>
</dbReference>
<dbReference type="CDD" id="cd00333">
    <property type="entry name" value="MIP"/>
    <property type="match status" value="1"/>
</dbReference>
<name>A0A210QFK0_MIZYE</name>
<feature type="transmembrane region" description="Helical" evidence="15">
    <location>
        <begin position="175"/>
        <end position="191"/>
    </location>
</feature>
<evidence type="ECO:0000256" key="10">
    <source>
        <dbReference type="ARBA" id="ARBA00023180"/>
    </source>
</evidence>
<dbReference type="InterPro" id="IPR050363">
    <property type="entry name" value="MIP/Aquaporin"/>
</dbReference>
<evidence type="ECO:0000256" key="2">
    <source>
        <dbReference type="ARBA" id="ARBA00006175"/>
    </source>
</evidence>
<proteinExistence type="inferred from homology"/>
<dbReference type="Gene3D" id="1.20.1080.10">
    <property type="entry name" value="Glycerol uptake facilitator protein"/>
    <property type="match status" value="1"/>
</dbReference>
<evidence type="ECO:0000313" key="16">
    <source>
        <dbReference type="EMBL" id="OWF47526.1"/>
    </source>
</evidence>
<dbReference type="EMBL" id="NEDP02003864">
    <property type="protein sequence ID" value="OWF47526.1"/>
    <property type="molecule type" value="Genomic_DNA"/>
</dbReference>
<evidence type="ECO:0000256" key="13">
    <source>
        <dbReference type="ARBA" id="ARBA00049716"/>
    </source>
</evidence>
<dbReference type="InterPro" id="IPR022357">
    <property type="entry name" value="MIP_CS"/>
</dbReference>
<dbReference type="SUPFAM" id="SSF81338">
    <property type="entry name" value="Aquaporin-like"/>
    <property type="match status" value="1"/>
</dbReference>
<dbReference type="Pfam" id="PF00230">
    <property type="entry name" value="MIP"/>
    <property type="match status" value="1"/>
</dbReference>
<evidence type="ECO:0000256" key="12">
    <source>
        <dbReference type="ARBA" id="ARBA00049592"/>
    </source>
</evidence>
<keyword evidence="10" id="KW-0325">Glycoprotein</keyword>
<dbReference type="PANTHER" id="PTHR43829:SF9">
    <property type="entry name" value="AQUAPORIN-9"/>
    <property type="match status" value="1"/>
</dbReference>
<dbReference type="Proteomes" id="UP000242188">
    <property type="component" value="Unassembled WGS sequence"/>
</dbReference>
<evidence type="ECO:0000256" key="15">
    <source>
        <dbReference type="SAM" id="Phobius"/>
    </source>
</evidence>
<dbReference type="FunFam" id="1.20.1080.10:FF:000064">
    <property type="entry name" value="Uncharacterized protein"/>
    <property type="match status" value="1"/>
</dbReference>
<evidence type="ECO:0000256" key="3">
    <source>
        <dbReference type="ARBA" id="ARBA00020971"/>
    </source>
</evidence>
<evidence type="ECO:0000256" key="14">
    <source>
        <dbReference type="RuleBase" id="RU000477"/>
    </source>
</evidence>
<comment type="subunit">
    <text evidence="13">Homotetramer; each monomer provides an independent glycerol/water pore. Could also exist in other oligomeric states.</text>
</comment>
<feature type="transmembrane region" description="Helical" evidence="15">
    <location>
        <begin position="88"/>
        <end position="108"/>
    </location>
</feature>
<dbReference type="InterPro" id="IPR023275">
    <property type="entry name" value="Aquaporin_3"/>
</dbReference>
<evidence type="ECO:0000256" key="4">
    <source>
        <dbReference type="ARBA" id="ARBA00022448"/>
    </source>
</evidence>
<feature type="transmembrane region" description="Helical" evidence="15">
    <location>
        <begin position="45"/>
        <end position="67"/>
    </location>
</feature>
<comment type="caution">
    <text evidence="16">The sequence shown here is derived from an EMBL/GenBank/DDBJ whole genome shotgun (WGS) entry which is preliminary data.</text>
</comment>
<keyword evidence="17" id="KW-1185">Reference proteome</keyword>
<dbReference type="OrthoDB" id="3222at2759"/>
<keyword evidence="5" id="KW-1003">Cell membrane</keyword>
<dbReference type="PRINTS" id="PR02015">
    <property type="entry name" value="AQUAPORIN3"/>
</dbReference>
<dbReference type="GO" id="GO:0016323">
    <property type="term" value="C:basolateral plasma membrane"/>
    <property type="evidence" value="ECO:0007669"/>
    <property type="project" value="TreeGrafter"/>
</dbReference>
<gene>
    <name evidence="16" type="ORF">KP79_PYT15588</name>
</gene>